<evidence type="ECO:0000256" key="1">
    <source>
        <dbReference type="SAM" id="MobiDB-lite"/>
    </source>
</evidence>
<dbReference type="AlphaFoldDB" id="A0A9P7YQ88"/>
<dbReference type="PANTHER" id="PTHR21310:SF13">
    <property type="entry name" value="AMINOGLYCOSIDE PHOSPHOTRANSFERASE DOMAIN-CONTAINING PROTEIN"/>
    <property type="match status" value="1"/>
</dbReference>
<keyword evidence="3" id="KW-0418">Kinase</keyword>
<sequence length="393" mass="45484">MRNTEKNSMDWDRELWPGMFSEPDWLIEPDVSVIPSLIQPYIPTQSPNRLSSPSDVDARSRPYRQTPPLENIAVEAYKSGAYNKTYLVTVKADDFHTETSQHPQVYILRVTIPVDLWYKLESEISTMSYVREHTSIPVPLVYAYDTSCDNTLGFEWMLMEFIPGRKLSSRVRDDSMTLSQQKECIVTVAGWLYQLSRLRFDAVGSIFYDWDTGRYTIGRAEDIVFVRDQCVKYSGADISRGPFRCFRDYFQAIVNITRAYYTDPVNIEAAEELQRLIDAGDRKAYNAAWWRPDQLTGWLPSHCTAVEKVLAALFPKNCDRGNKEMETQLYHHDAHGGNIIVDEEGRPTALIDWENVMARPVEMIDPEPKVLYMTLVEWGHKSHEDVDEEHEED</sequence>
<dbReference type="EMBL" id="MU251387">
    <property type="protein sequence ID" value="KAG9237407.1"/>
    <property type="molecule type" value="Genomic_DNA"/>
</dbReference>
<dbReference type="InterPro" id="IPR011009">
    <property type="entry name" value="Kinase-like_dom_sf"/>
</dbReference>
<gene>
    <name evidence="3" type="ORF">BJ875DRAFT_156496</name>
</gene>
<name>A0A9P7YQ88_9HELO</name>
<evidence type="ECO:0000259" key="2">
    <source>
        <dbReference type="Pfam" id="PF01636"/>
    </source>
</evidence>
<organism evidence="3 4">
    <name type="scientific">Amylocarpus encephaloides</name>
    <dbReference type="NCBI Taxonomy" id="45428"/>
    <lineage>
        <taxon>Eukaryota</taxon>
        <taxon>Fungi</taxon>
        <taxon>Dikarya</taxon>
        <taxon>Ascomycota</taxon>
        <taxon>Pezizomycotina</taxon>
        <taxon>Leotiomycetes</taxon>
        <taxon>Helotiales</taxon>
        <taxon>Helotiales incertae sedis</taxon>
        <taxon>Amylocarpus</taxon>
    </lineage>
</organism>
<dbReference type="SUPFAM" id="SSF56112">
    <property type="entry name" value="Protein kinase-like (PK-like)"/>
    <property type="match status" value="1"/>
</dbReference>
<feature type="compositionally biased region" description="Polar residues" evidence="1">
    <location>
        <begin position="44"/>
        <end position="54"/>
    </location>
</feature>
<dbReference type="Gene3D" id="3.90.1200.10">
    <property type="match status" value="1"/>
</dbReference>
<dbReference type="GO" id="GO:0016301">
    <property type="term" value="F:kinase activity"/>
    <property type="evidence" value="ECO:0007669"/>
    <property type="project" value="UniProtKB-KW"/>
</dbReference>
<dbReference type="Pfam" id="PF01636">
    <property type="entry name" value="APH"/>
    <property type="match status" value="1"/>
</dbReference>
<dbReference type="InterPro" id="IPR051678">
    <property type="entry name" value="AGP_Transferase"/>
</dbReference>
<comment type="caution">
    <text evidence="3">The sequence shown here is derived from an EMBL/GenBank/DDBJ whole genome shotgun (WGS) entry which is preliminary data.</text>
</comment>
<evidence type="ECO:0000313" key="3">
    <source>
        <dbReference type="EMBL" id="KAG9237407.1"/>
    </source>
</evidence>
<dbReference type="PANTHER" id="PTHR21310">
    <property type="entry name" value="AMINOGLYCOSIDE PHOSPHOTRANSFERASE-RELATED-RELATED"/>
    <property type="match status" value="1"/>
</dbReference>
<feature type="domain" description="Aminoglycoside phosphotransferase" evidence="2">
    <location>
        <begin position="75"/>
        <end position="359"/>
    </location>
</feature>
<dbReference type="Gene3D" id="3.30.200.20">
    <property type="entry name" value="Phosphorylase Kinase, domain 1"/>
    <property type="match status" value="1"/>
</dbReference>
<feature type="region of interest" description="Disordered" evidence="1">
    <location>
        <begin position="44"/>
        <end position="64"/>
    </location>
</feature>
<proteinExistence type="predicted"/>
<accession>A0A9P7YQ88</accession>
<dbReference type="InterPro" id="IPR002575">
    <property type="entry name" value="Aminoglycoside_PTrfase"/>
</dbReference>
<evidence type="ECO:0000313" key="4">
    <source>
        <dbReference type="Proteomes" id="UP000824998"/>
    </source>
</evidence>
<dbReference type="Proteomes" id="UP000824998">
    <property type="component" value="Unassembled WGS sequence"/>
</dbReference>
<dbReference type="OrthoDB" id="2831558at2759"/>
<keyword evidence="3" id="KW-0808">Transferase</keyword>
<keyword evidence="4" id="KW-1185">Reference proteome</keyword>
<reference evidence="3" key="1">
    <citation type="journal article" date="2021" name="IMA Fungus">
        <title>Genomic characterization of three marine fungi, including Emericellopsis atlantica sp. nov. with signatures of a generalist lifestyle and marine biomass degradation.</title>
        <authorList>
            <person name="Hagestad O.C."/>
            <person name="Hou L."/>
            <person name="Andersen J.H."/>
            <person name="Hansen E.H."/>
            <person name="Altermark B."/>
            <person name="Li C."/>
            <person name="Kuhnert E."/>
            <person name="Cox R.J."/>
            <person name="Crous P.W."/>
            <person name="Spatafora J.W."/>
            <person name="Lail K."/>
            <person name="Amirebrahimi M."/>
            <person name="Lipzen A."/>
            <person name="Pangilinan J."/>
            <person name="Andreopoulos W."/>
            <person name="Hayes R.D."/>
            <person name="Ng V."/>
            <person name="Grigoriev I.V."/>
            <person name="Jackson S.A."/>
            <person name="Sutton T.D.S."/>
            <person name="Dobson A.D.W."/>
            <person name="Rama T."/>
        </authorList>
    </citation>
    <scope>NUCLEOTIDE SEQUENCE</scope>
    <source>
        <strain evidence="3">TRa018bII</strain>
    </source>
</reference>
<protein>
    <submittedName>
        <fullName evidence="3">Kinase-like domain-containing protein</fullName>
    </submittedName>
</protein>